<organism evidence="2">
    <name type="scientific">Tanacetum cinerariifolium</name>
    <name type="common">Dalmatian daisy</name>
    <name type="synonym">Chrysanthemum cinerariifolium</name>
    <dbReference type="NCBI Taxonomy" id="118510"/>
    <lineage>
        <taxon>Eukaryota</taxon>
        <taxon>Viridiplantae</taxon>
        <taxon>Streptophyta</taxon>
        <taxon>Embryophyta</taxon>
        <taxon>Tracheophyta</taxon>
        <taxon>Spermatophyta</taxon>
        <taxon>Magnoliopsida</taxon>
        <taxon>eudicotyledons</taxon>
        <taxon>Gunneridae</taxon>
        <taxon>Pentapetalae</taxon>
        <taxon>asterids</taxon>
        <taxon>campanulids</taxon>
        <taxon>Asterales</taxon>
        <taxon>Asteraceae</taxon>
        <taxon>Asteroideae</taxon>
        <taxon>Anthemideae</taxon>
        <taxon>Anthemidinae</taxon>
        <taxon>Tanacetum</taxon>
    </lineage>
</organism>
<comment type="caution">
    <text evidence="2">The sequence shown here is derived from an EMBL/GenBank/DDBJ whole genome shotgun (WGS) entry which is preliminary data.</text>
</comment>
<evidence type="ECO:0000313" key="2">
    <source>
        <dbReference type="EMBL" id="GEU88905.1"/>
    </source>
</evidence>
<evidence type="ECO:0000259" key="1">
    <source>
        <dbReference type="Pfam" id="PF14111"/>
    </source>
</evidence>
<dbReference type="EMBL" id="BKCJ010009848">
    <property type="protein sequence ID" value="GEU88905.1"/>
    <property type="molecule type" value="Genomic_DNA"/>
</dbReference>
<accession>A0A6L2NW95</accession>
<dbReference type="Pfam" id="PF14111">
    <property type="entry name" value="DUF4283"/>
    <property type="match status" value="1"/>
</dbReference>
<dbReference type="PANTHER" id="PTHR31286:SF99">
    <property type="entry name" value="DUF4283 DOMAIN-CONTAINING PROTEIN"/>
    <property type="match status" value="1"/>
</dbReference>
<name>A0A6L2NW95_TANCI</name>
<protein>
    <recommendedName>
        <fullName evidence="1">DUF4283 domain-containing protein</fullName>
    </recommendedName>
</protein>
<dbReference type="AlphaFoldDB" id="A0A6L2NW95"/>
<gene>
    <name evidence="2" type="ORF">Tci_060883</name>
</gene>
<proteinExistence type="predicted"/>
<feature type="domain" description="DUF4283" evidence="1">
    <location>
        <begin position="62"/>
        <end position="123"/>
    </location>
</feature>
<sequence>MADKEKSGVKPSAYKDDVAPYVTVASGENSSSQEENLVKAGHDNLCDVNAGKHQRVAYPVVANYVRNTWSKFGLVKSMLNSSTGIFSYQFSSMDGLNAMLENGPWFIHNNLLILKKWNPNVNLVKEDVTNVSVWVKLHGVLVTAFSDDGLSAIITKFGTPLMLDSYTSDMCIQSWGRCACCKVFGHVHAECPKNTDSNVVKSMKKPSQAPRGVSVGPKVGFKLVKKVFRQVSKKNNVNTSGNKKKDADAEPTIKVSNSNLFDVLNSVENDVDLGTNGRTSNLASNNTNFGGSSSWNVEASSTNIMPIVDKIDKYEKLIIDGKFPLWMIRRDTYENVDYDYDPYDDNMYEGQEIPKKIQSICDNLDITVRGRKKK</sequence>
<dbReference type="PANTHER" id="PTHR31286">
    <property type="entry name" value="GLYCINE-RICH CELL WALL STRUCTURAL PROTEIN 1.8-LIKE"/>
    <property type="match status" value="1"/>
</dbReference>
<reference evidence="2" key="1">
    <citation type="journal article" date="2019" name="Sci. Rep.">
        <title>Draft genome of Tanacetum cinerariifolium, the natural source of mosquito coil.</title>
        <authorList>
            <person name="Yamashiro T."/>
            <person name="Shiraishi A."/>
            <person name="Satake H."/>
            <person name="Nakayama K."/>
        </authorList>
    </citation>
    <scope>NUCLEOTIDE SEQUENCE</scope>
</reference>
<dbReference type="InterPro" id="IPR040256">
    <property type="entry name" value="At4g02000-like"/>
</dbReference>
<dbReference type="InterPro" id="IPR025558">
    <property type="entry name" value="DUF4283"/>
</dbReference>